<dbReference type="PANTHER" id="PTHR13799">
    <property type="entry name" value="NGG1 INTERACTING FACTOR 3"/>
    <property type="match status" value="1"/>
</dbReference>
<gene>
    <name evidence="6" type="ORF">FC36_GL001748</name>
</gene>
<dbReference type="RefSeq" id="WP_056986739.1">
    <property type="nucleotide sequence ID" value="NZ_AZFH01000037.1"/>
</dbReference>
<name>A0A0R1TJ39_9LACO</name>
<organism evidence="6 7">
    <name type="scientific">Ligilactobacillus equi DSM 15833 = JCM 10991</name>
    <dbReference type="NCBI Taxonomy" id="1423740"/>
    <lineage>
        <taxon>Bacteria</taxon>
        <taxon>Bacillati</taxon>
        <taxon>Bacillota</taxon>
        <taxon>Bacilli</taxon>
        <taxon>Lactobacillales</taxon>
        <taxon>Lactobacillaceae</taxon>
        <taxon>Ligilactobacillus</taxon>
    </lineage>
</organism>
<proteinExistence type="inferred from homology"/>
<dbReference type="FunFam" id="3.40.1390.30:FF:000001">
    <property type="entry name" value="GTP cyclohydrolase 1 type 2"/>
    <property type="match status" value="1"/>
</dbReference>
<dbReference type="GO" id="GO:0005737">
    <property type="term" value="C:cytoplasm"/>
    <property type="evidence" value="ECO:0007669"/>
    <property type="project" value="TreeGrafter"/>
</dbReference>
<evidence type="ECO:0000256" key="4">
    <source>
        <dbReference type="ARBA" id="ARBA00022723"/>
    </source>
</evidence>
<evidence type="ECO:0000256" key="2">
    <source>
        <dbReference type="ARBA" id="ARBA00011643"/>
    </source>
</evidence>
<evidence type="ECO:0000313" key="7">
    <source>
        <dbReference type="Proteomes" id="UP000051048"/>
    </source>
</evidence>
<comment type="similarity">
    <text evidence="1">Belongs to the GTP cyclohydrolase I type 2/NIF3 family.</text>
</comment>
<feature type="binding site" evidence="5">
    <location>
        <position position="66"/>
    </location>
    <ligand>
        <name>a divalent metal cation</name>
        <dbReference type="ChEBI" id="CHEBI:60240"/>
        <label>1</label>
    </ligand>
</feature>
<comment type="caution">
    <text evidence="6">The sequence shown here is derived from an EMBL/GenBank/DDBJ whole genome shotgun (WGS) entry which is preliminary data.</text>
</comment>
<dbReference type="InterPro" id="IPR036069">
    <property type="entry name" value="DUF34/NIF3_sf"/>
</dbReference>
<sequence>MVKASEIIAWMDEIAPPTIAEQGDPIGLQLGDVNQEVQTVYVTLDVRPETVSAAIEAGADMILAHHPAMFVPVRKFDMRNPQNRMYAEIIKHDLVVYAAHTNLDNAPDGMNDWLAQALNLSATSGLLPAQKGPVGTYAMGRVGDLPQAMTVAEFSNYCKKTFHLSGLRLISKDLNATIKKVAVLGGSGGKFYSEALKQGADAYVTGDISYHTGHDILASGLHGFDLGHHIEAICEVKLSEGLTNQAQKAGWQLKIVTNQINTDPFTFR</sequence>
<protein>
    <recommendedName>
        <fullName evidence="3">GTP cyclohydrolase 1 type 2 homolog</fullName>
    </recommendedName>
</protein>
<comment type="subunit">
    <text evidence="2">Homohexamer.</text>
</comment>
<dbReference type="Proteomes" id="UP000051048">
    <property type="component" value="Unassembled WGS sequence"/>
</dbReference>
<dbReference type="Gene3D" id="3.40.1390.30">
    <property type="entry name" value="NIF3 (NGG1p interacting factor 3)-like"/>
    <property type="match status" value="2"/>
</dbReference>
<dbReference type="PATRIC" id="fig|1423740.3.peg.1885"/>
<dbReference type="SUPFAM" id="SSF102705">
    <property type="entry name" value="NIF3 (NGG1p interacting factor 3)-like"/>
    <property type="match status" value="1"/>
</dbReference>
<reference evidence="6 7" key="1">
    <citation type="journal article" date="2015" name="Genome Announc.">
        <title>Expanding the biotechnology potential of lactobacilli through comparative genomics of 213 strains and associated genera.</title>
        <authorList>
            <person name="Sun Z."/>
            <person name="Harris H.M."/>
            <person name="McCann A."/>
            <person name="Guo C."/>
            <person name="Argimon S."/>
            <person name="Zhang W."/>
            <person name="Yang X."/>
            <person name="Jeffery I.B."/>
            <person name="Cooney J.C."/>
            <person name="Kagawa T.F."/>
            <person name="Liu W."/>
            <person name="Song Y."/>
            <person name="Salvetti E."/>
            <person name="Wrobel A."/>
            <person name="Rasinkangas P."/>
            <person name="Parkhill J."/>
            <person name="Rea M.C."/>
            <person name="O'Sullivan O."/>
            <person name="Ritari J."/>
            <person name="Douillard F.P."/>
            <person name="Paul Ross R."/>
            <person name="Yang R."/>
            <person name="Briner A.E."/>
            <person name="Felis G.E."/>
            <person name="de Vos W.M."/>
            <person name="Barrangou R."/>
            <person name="Klaenhammer T.R."/>
            <person name="Caufield P.W."/>
            <person name="Cui Y."/>
            <person name="Zhang H."/>
            <person name="O'Toole P.W."/>
        </authorList>
    </citation>
    <scope>NUCLEOTIDE SEQUENCE [LARGE SCALE GENOMIC DNA]</scope>
    <source>
        <strain evidence="6 7">DSM 15833</strain>
    </source>
</reference>
<evidence type="ECO:0000313" key="6">
    <source>
        <dbReference type="EMBL" id="KRL81345.1"/>
    </source>
</evidence>
<feature type="binding site" evidence="5">
    <location>
        <position position="231"/>
    </location>
    <ligand>
        <name>a divalent metal cation</name>
        <dbReference type="ChEBI" id="CHEBI:60240"/>
        <label>1</label>
    </ligand>
</feature>
<dbReference type="NCBIfam" id="TIGR00486">
    <property type="entry name" value="YbgI_SA1388"/>
    <property type="match status" value="1"/>
</dbReference>
<evidence type="ECO:0000256" key="1">
    <source>
        <dbReference type="ARBA" id="ARBA00006964"/>
    </source>
</evidence>
<dbReference type="OrthoDB" id="9792792at2"/>
<evidence type="ECO:0000256" key="5">
    <source>
        <dbReference type="PIRSR" id="PIRSR602678-1"/>
    </source>
</evidence>
<accession>A0A0R1TJ39</accession>
<dbReference type="EMBL" id="AZFH01000037">
    <property type="protein sequence ID" value="KRL81345.1"/>
    <property type="molecule type" value="Genomic_DNA"/>
</dbReference>
<feature type="binding site" evidence="5">
    <location>
        <position position="65"/>
    </location>
    <ligand>
        <name>a divalent metal cation</name>
        <dbReference type="ChEBI" id="CHEBI:60240"/>
        <label>1</label>
    </ligand>
</feature>
<evidence type="ECO:0000256" key="3">
    <source>
        <dbReference type="ARBA" id="ARBA00022112"/>
    </source>
</evidence>
<feature type="binding site" evidence="5">
    <location>
        <position position="104"/>
    </location>
    <ligand>
        <name>a divalent metal cation</name>
        <dbReference type="ChEBI" id="CHEBI:60240"/>
        <label>1</label>
    </ligand>
</feature>
<dbReference type="InterPro" id="IPR002678">
    <property type="entry name" value="DUF34/NIF3"/>
</dbReference>
<dbReference type="PANTHER" id="PTHR13799:SF14">
    <property type="entry name" value="GTP CYCLOHYDROLASE 1 TYPE 2 HOMOLOG"/>
    <property type="match status" value="1"/>
</dbReference>
<dbReference type="Pfam" id="PF01784">
    <property type="entry name" value="DUF34_NIF3"/>
    <property type="match status" value="1"/>
</dbReference>
<dbReference type="AlphaFoldDB" id="A0A0R1TJ39"/>
<feature type="binding site" evidence="5">
    <location>
        <position position="228"/>
    </location>
    <ligand>
        <name>a divalent metal cation</name>
        <dbReference type="ChEBI" id="CHEBI:60240"/>
        <label>1</label>
    </ligand>
</feature>
<keyword evidence="4 5" id="KW-0479">Metal-binding</keyword>
<dbReference type="STRING" id="1423740.FC36_GL001748"/>
<dbReference type="GO" id="GO:0046872">
    <property type="term" value="F:metal ion binding"/>
    <property type="evidence" value="ECO:0007669"/>
    <property type="project" value="UniProtKB-KW"/>
</dbReference>